<dbReference type="OrthoDB" id="28737at2759"/>
<feature type="region of interest" description="Disordered" evidence="5">
    <location>
        <begin position="32"/>
        <end position="71"/>
    </location>
</feature>
<dbReference type="Gene3D" id="3.30.565.10">
    <property type="entry name" value="Histidine kinase-like ATPase, C-terminal domain"/>
    <property type="match status" value="1"/>
</dbReference>
<dbReference type="GO" id="GO:0005524">
    <property type="term" value="F:ATP binding"/>
    <property type="evidence" value="ECO:0007669"/>
    <property type="project" value="UniProtKB-KW"/>
</dbReference>
<gene>
    <name evidence="6" type="ORF">WR25_08525</name>
</gene>
<keyword evidence="3" id="KW-0067">ATP-binding</keyword>
<dbReference type="GO" id="GO:0140662">
    <property type="term" value="F:ATP-dependent protein folding chaperone"/>
    <property type="evidence" value="ECO:0007669"/>
    <property type="project" value="InterPro"/>
</dbReference>
<dbReference type="PANTHER" id="PTHR11528">
    <property type="entry name" value="HEAT SHOCK PROTEIN 90 FAMILY MEMBER"/>
    <property type="match status" value="1"/>
</dbReference>
<dbReference type="STRING" id="2018661.A0A2A2KC43"/>
<evidence type="ECO:0008006" key="8">
    <source>
        <dbReference type="Google" id="ProtNLM"/>
    </source>
</evidence>
<keyword evidence="7" id="KW-1185">Reference proteome</keyword>
<protein>
    <recommendedName>
        <fullName evidence="8">Heat shock protein 90</fullName>
    </recommendedName>
</protein>
<evidence type="ECO:0000256" key="5">
    <source>
        <dbReference type="SAM" id="MobiDB-lite"/>
    </source>
</evidence>
<dbReference type="InterPro" id="IPR001404">
    <property type="entry name" value="Hsp90_fam"/>
</dbReference>
<dbReference type="SUPFAM" id="SSF55874">
    <property type="entry name" value="ATPase domain of HSP90 chaperone/DNA topoisomerase II/histidine kinase"/>
    <property type="match status" value="1"/>
</dbReference>
<accession>A0A2A2KC43</accession>
<evidence type="ECO:0000256" key="1">
    <source>
        <dbReference type="ARBA" id="ARBA00008239"/>
    </source>
</evidence>
<reference evidence="6 7" key="1">
    <citation type="journal article" date="2017" name="Curr. Biol.">
        <title>Genome architecture and evolution of a unichromosomal asexual nematode.</title>
        <authorList>
            <person name="Fradin H."/>
            <person name="Zegar C."/>
            <person name="Gutwein M."/>
            <person name="Lucas J."/>
            <person name="Kovtun M."/>
            <person name="Corcoran D."/>
            <person name="Baugh L.R."/>
            <person name="Kiontke K."/>
            <person name="Gunsalus K."/>
            <person name="Fitch D.H."/>
            <person name="Piano F."/>
        </authorList>
    </citation>
    <scope>NUCLEOTIDE SEQUENCE [LARGE SCALE GENOMIC DNA]</scope>
    <source>
        <strain evidence="6">PF1309</strain>
    </source>
</reference>
<sequence length="219" mass="26491">MADFLEERRIREIVKKHSQFIGYPIKLVVEKEREKEVEDDEAEETKEEEEKEKKEGEVEAAEDEDKKKKTKKIKEKYNEDEELNKTKPIWTRNPDDISNEEYAEFYNYVRRVFIMENCEELMPEYLNFIKGVVDSEDLPLNISREMLQQSKILKVIRKNLVKKCLELLEEIAEDKDNFKKFYEQFGKNIKVRKEEEFSEEKVNQKLLGDRDFIIFTEKK</sequence>
<dbReference type="Pfam" id="PF00183">
    <property type="entry name" value="HSP90"/>
    <property type="match status" value="2"/>
</dbReference>
<dbReference type="GO" id="GO:0051082">
    <property type="term" value="F:unfolded protein binding"/>
    <property type="evidence" value="ECO:0007669"/>
    <property type="project" value="InterPro"/>
</dbReference>
<dbReference type="InterPro" id="IPR020568">
    <property type="entry name" value="Ribosomal_Su5_D2-typ_SF"/>
</dbReference>
<organism evidence="6 7">
    <name type="scientific">Diploscapter pachys</name>
    <dbReference type="NCBI Taxonomy" id="2018661"/>
    <lineage>
        <taxon>Eukaryota</taxon>
        <taxon>Metazoa</taxon>
        <taxon>Ecdysozoa</taxon>
        <taxon>Nematoda</taxon>
        <taxon>Chromadorea</taxon>
        <taxon>Rhabditida</taxon>
        <taxon>Rhabditina</taxon>
        <taxon>Rhabditomorpha</taxon>
        <taxon>Rhabditoidea</taxon>
        <taxon>Rhabditidae</taxon>
        <taxon>Diploscapter</taxon>
    </lineage>
</organism>
<dbReference type="EMBL" id="LIAE01009023">
    <property type="protein sequence ID" value="PAV71448.1"/>
    <property type="molecule type" value="Genomic_DNA"/>
</dbReference>
<evidence type="ECO:0000313" key="7">
    <source>
        <dbReference type="Proteomes" id="UP000218231"/>
    </source>
</evidence>
<name>A0A2A2KC43_9BILA</name>
<dbReference type="GO" id="GO:0016887">
    <property type="term" value="F:ATP hydrolysis activity"/>
    <property type="evidence" value="ECO:0007669"/>
    <property type="project" value="InterPro"/>
</dbReference>
<keyword evidence="2" id="KW-0547">Nucleotide-binding</keyword>
<evidence type="ECO:0000256" key="2">
    <source>
        <dbReference type="ARBA" id="ARBA00022741"/>
    </source>
</evidence>
<dbReference type="SUPFAM" id="SSF54211">
    <property type="entry name" value="Ribosomal protein S5 domain 2-like"/>
    <property type="match status" value="1"/>
</dbReference>
<evidence type="ECO:0000256" key="3">
    <source>
        <dbReference type="ARBA" id="ARBA00022840"/>
    </source>
</evidence>
<dbReference type="InterPro" id="IPR036890">
    <property type="entry name" value="HATPase_C_sf"/>
</dbReference>
<comment type="caution">
    <text evidence="6">The sequence shown here is derived from an EMBL/GenBank/DDBJ whole genome shotgun (WGS) entry which is preliminary data.</text>
</comment>
<evidence type="ECO:0000256" key="4">
    <source>
        <dbReference type="ARBA" id="ARBA00023186"/>
    </source>
</evidence>
<dbReference type="Proteomes" id="UP000218231">
    <property type="component" value="Unassembled WGS sequence"/>
</dbReference>
<proteinExistence type="inferred from homology"/>
<keyword evidence="4" id="KW-0143">Chaperone</keyword>
<dbReference type="AlphaFoldDB" id="A0A2A2KC43"/>
<dbReference type="Gene3D" id="3.30.230.80">
    <property type="match status" value="2"/>
</dbReference>
<feature type="compositionally biased region" description="Acidic residues" evidence="5">
    <location>
        <begin position="37"/>
        <end position="50"/>
    </location>
</feature>
<evidence type="ECO:0000313" key="6">
    <source>
        <dbReference type="EMBL" id="PAV71448.1"/>
    </source>
</evidence>
<comment type="similarity">
    <text evidence="1">Belongs to the heat shock protein 90 family.</text>
</comment>